<dbReference type="PANTHER" id="PTHR10465">
    <property type="entry name" value="TRANSMEMBRANE GTPASE FZO1"/>
    <property type="match status" value="1"/>
</dbReference>
<gene>
    <name evidence="8" type="ORF">DPMN_164811</name>
</gene>
<keyword evidence="6" id="KW-0472">Membrane</keyword>
<dbReference type="PROSITE" id="PS51718">
    <property type="entry name" value="G_DYNAMIN_2"/>
    <property type="match status" value="1"/>
</dbReference>
<dbReference type="PANTHER" id="PTHR10465:SF3">
    <property type="entry name" value="TRANSMEMBRANE GTPASE MARF-RELATED"/>
    <property type="match status" value="1"/>
</dbReference>
<dbReference type="GO" id="GO:0003924">
    <property type="term" value="F:GTPase activity"/>
    <property type="evidence" value="ECO:0007669"/>
    <property type="project" value="InterPro"/>
</dbReference>
<dbReference type="InterPro" id="IPR027094">
    <property type="entry name" value="Mitofusin_fam"/>
</dbReference>
<dbReference type="Gene3D" id="3.40.50.300">
    <property type="entry name" value="P-loop containing nucleotide triphosphate hydrolases"/>
    <property type="match status" value="1"/>
</dbReference>
<dbReference type="AlphaFoldDB" id="A0A9D4EUW8"/>
<comment type="caution">
    <text evidence="8">The sequence shown here is derived from an EMBL/GenBank/DDBJ whole genome shotgun (WGS) entry which is preliminary data.</text>
</comment>
<evidence type="ECO:0000256" key="6">
    <source>
        <dbReference type="ARBA" id="ARBA00023136"/>
    </source>
</evidence>
<dbReference type="InterPro" id="IPR030381">
    <property type="entry name" value="G_DYNAMIN_dom"/>
</dbReference>
<keyword evidence="3" id="KW-0378">Hydrolase</keyword>
<name>A0A9D4EUW8_DREPO</name>
<feature type="domain" description="Dynamin-type G" evidence="7">
    <location>
        <begin position="1"/>
        <end position="240"/>
    </location>
</feature>
<keyword evidence="5" id="KW-0342">GTP-binding</keyword>
<protein>
    <recommendedName>
        <fullName evidence="7">Dynamin-type G domain-containing protein</fullName>
    </recommendedName>
</protein>
<comment type="subcellular location">
    <subcellularLocation>
        <location evidence="1">Membrane</location>
    </subcellularLocation>
</comment>
<dbReference type="GO" id="GO:0008053">
    <property type="term" value="P:mitochondrial fusion"/>
    <property type="evidence" value="ECO:0007669"/>
    <property type="project" value="TreeGrafter"/>
</dbReference>
<reference evidence="8" key="1">
    <citation type="journal article" date="2019" name="bioRxiv">
        <title>The Genome of the Zebra Mussel, Dreissena polymorpha: A Resource for Invasive Species Research.</title>
        <authorList>
            <person name="McCartney M.A."/>
            <person name="Auch B."/>
            <person name="Kono T."/>
            <person name="Mallez S."/>
            <person name="Zhang Y."/>
            <person name="Obille A."/>
            <person name="Becker A."/>
            <person name="Abrahante J.E."/>
            <person name="Garbe J."/>
            <person name="Badalamenti J.P."/>
            <person name="Herman A."/>
            <person name="Mangelson H."/>
            <person name="Liachko I."/>
            <person name="Sullivan S."/>
            <person name="Sone E.D."/>
            <person name="Koren S."/>
            <person name="Silverstein K.A.T."/>
            <person name="Beckman K.B."/>
            <person name="Gohl D.M."/>
        </authorList>
    </citation>
    <scope>NUCLEOTIDE SEQUENCE</scope>
    <source>
        <strain evidence="8">Duluth1</strain>
        <tissue evidence="8">Whole animal</tissue>
    </source>
</reference>
<dbReference type="InterPro" id="IPR045063">
    <property type="entry name" value="Dynamin_N"/>
</dbReference>
<reference evidence="8" key="2">
    <citation type="submission" date="2020-11" db="EMBL/GenBank/DDBJ databases">
        <authorList>
            <person name="McCartney M.A."/>
            <person name="Auch B."/>
            <person name="Kono T."/>
            <person name="Mallez S."/>
            <person name="Becker A."/>
            <person name="Gohl D.M."/>
            <person name="Silverstein K.A.T."/>
            <person name="Koren S."/>
            <person name="Bechman K.B."/>
            <person name="Herman A."/>
            <person name="Abrahante J.E."/>
            <person name="Garbe J."/>
        </authorList>
    </citation>
    <scope>NUCLEOTIDE SEQUENCE</scope>
    <source>
        <strain evidence="8">Duluth1</strain>
        <tissue evidence="8">Whole animal</tissue>
    </source>
</reference>
<dbReference type="GO" id="GO:0051646">
    <property type="term" value="P:mitochondrion localization"/>
    <property type="evidence" value="ECO:0007669"/>
    <property type="project" value="TreeGrafter"/>
</dbReference>
<feature type="non-terminal residue" evidence="8">
    <location>
        <position position="1"/>
    </location>
</feature>
<evidence type="ECO:0000256" key="3">
    <source>
        <dbReference type="ARBA" id="ARBA00022801"/>
    </source>
</evidence>
<proteinExistence type="predicted"/>
<dbReference type="InterPro" id="IPR027417">
    <property type="entry name" value="P-loop_NTPase"/>
</dbReference>
<dbReference type="Pfam" id="PF00350">
    <property type="entry name" value="Dynamin_N"/>
    <property type="match status" value="1"/>
</dbReference>
<dbReference type="SUPFAM" id="SSF52540">
    <property type="entry name" value="P-loop containing nucleoside triphosphate hydrolases"/>
    <property type="match status" value="1"/>
</dbReference>
<keyword evidence="4" id="KW-0175">Coiled coil</keyword>
<evidence type="ECO:0000256" key="4">
    <source>
        <dbReference type="ARBA" id="ARBA00023054"/>
    </source>
</evidence>
<evidence type="ECO:0000313" key="9">
    <source>
        <dbReference type="Proteomes" id="UP000828390"/>
    </source>
</evidence>
<dbReference type="GO" id="GO:0005741">
    <property type="term" value="C:mitochondrial outer membrane"/>
    <property type="evidence" value="ECO:0007669"/>
    <property type="project" value="TreeGrafter"/>
</dbReference>
<evidence type="ECO:0000313" key="8">
    <source>
        <dbReference type="EMBL" id="KAH3786702.1"/>
    </source>
</evidence>
<keyword evidence="2" id="KW-0547">Nucleotide-binding</keyword>
<dbReference type="GO" id="GO:0005525">
    <property type="term" value="F:GTP binding"/>
    <property type="evidence" value="ECO:0007669"/>
    <property type="project" value="UniProtKB-KW"/>
</dbReference>
<evidence type="ECO:0000256" key="1">
    <source>
        <dbReference type="ARBA" id="ARBA00004370"/>
    </source>
</evidence>
<sequence length="334" mass="38135">IATNCAEKTSSGKSTVINAMLSENVLPCGMAHRTHRILQIEGSDSEKVIVLTEREPDTPKSIESIKKLADALKNNESDFVRILFPKTKCRLLRERVVLVDSPGIGVTTELNLWLDKFCLDADVFVLVSDAVATLTQTEKNFFHKVIERLSSPNIFVLLNRWDQSVFEDDVAEVREQHIDRHLEFLCQELNGMDRAKGLERIFFVSAKEALTTRLVEKGEERAKAQLPGLQERHISFCNFERALEECMSKTAVKTKFERNNNLGKSITTENCALVKDILKSSRQHIDRMRFDRDEMAKHLDFMAKQLHNSTCSPVNSYTRLLKPLRASIPRSPKY</sequence>
<accession>A0A9D4EUW8</accession>
<keyword evidence="9" id="KW-1185">Reference proteome</keyword>
<evidence type="ECO:0000256" key="2">
    <source>
        <dbReference type="ARBA" id="ARBA00022741"/>
    </source>
</evidence>
<dbReference type="Proteomes" id="UP000828390">
    <property type="component" value="Unassembled WGS sequence"/>
</dbReference>
<evidence type="ECO:0000256" key="5">
    <source>
        <dbReference type="ARBA" id="ARBA00023134"/>
    </source>
</evidence>
<organism evidence="8 9">
    <name type="scientific">Dreissena polymorpha</name>
    <name type="common">Zebra mussel</name>
    <name type="synonym">Mytilus polymorpha</name>
    <dbReference type="NCBI Taxonomy" id="45954"/>
    <lineage>
        <taxon>Eukaryota</taxon>
        <taxon>Metazoa</taxon>
        <taxon>Spiralia</taxon>
        <taxon>Lophotrochozoa</taxon>
        <taxon>Mollusca</taxon>
        <taxon>Bivalvia</taxon>
        <taxon>Autobranchia</taxon>
        <taxon>Heteroconchia</taxon>
        <taxon>Euheterodonta</taxon>
        <taxon>Imparidentia</taxon>
        <taxon>Neoheterodontei</taxon>
        <taxon>Myida</taxon>
        <taxon>Dreissenoidea</taxon>
        <taxon>Dreissenidae</taxon>
        <taxon>Dreissena</taxon>
    </lineage>
</organism>
<dbReference type="EMBL" id="JAIWYP010000008">
    <property type="protein sequence ID" value="KAH3786702.1"/>
    <property type="molecule type" value="Genomic_DNA"/>
</dbReference>
<evidence type="ECO:0000259" key="7">
    <source>
        <dbReference type="PROSITE" id="PS51718"/>
    </source>
</evidence>